<dbReference type="InterPro" id="IPR052709">
    <property type="entry name" value="Transposase-MT_Hybrid"/>
</dbReference>
<dbReference type="EMBL" id="BGPR01004409">
    <property type="protein sequence ID" value="GBM99363.1"/>
    <property type="molecule type" value="Genomic_DNA"/>
</dbReference>
<keyword evidence="2" id="KW-1185">Reference proteome</keyword>
<evidence type="ECO:0000313" key="2">
    <source>
        <dbReference type="Proteomes" id="UP000499080"/>
    </source>
</evidence>
<dbReference type="PANTHER" id="PTHR46060">
    <property type="entry name" value="MARINER MOS1 TRANSPOSASE-LIKE PROTEIN"/>
    <property type="match status" value="1"/>
</dbReference>
<proteinExistence type="predicted"/>
<gene>
    <name evidence="1" type="ORF">AVEN_124426_1</name>
</gene>
<sequence>MAGRINAPAKCELCVLFAFFQQKVGLWKKISAAVACQTLRRPRRVILTSGVALIHDNARPHNAVVTQQLLDQFKWEVSDHPAYSSDLATSDFHLFLELKIWLGVQSFQKHKEVQSNIKAHLTSLVATFFEEGIEER</sequence>
<dbReference type="PANTHER" id="PTHR46060:SF1">
    <property type="entry name" value="MARINER MOS1 TRANSPOSASE-LIKE PROTEIN"/>
    <property type="match status" value="1"/>
</dbReference>
<dbReference type="Gene3D" id="3.30.420.10">
    <property type="entry name" value="Ribonuclease H-like superfamily/Ribonuclease H"/>
    <property type="match status" value="1"/>
</dbReference>
<accession>A0A4Y2K9F1</accession>
<name>A0A4Y2K9F1_ARAVE</name>
<evidence type="ECO:0008006" key="3">
    <source>
        <dbReference type="Google" id="ProtNLM"/>
    </source>
</evidence>
<dbReference type="InterPro" id="IPR036397">
    <property type="entry name" value="RNaseH_sf"/>
</dbReference>
<dbReference type="Proteomes" id="UP000499080">
    <property type="component" value="Unassembled WGS sequence"/>
</dbReference>
<organism evidence="1 2">
    <name type="scientific">Araneus ventricosus</name>
    <name type="common">Orbweaver spider</name>
    <name type="synonym">Epeira ventricosa</name>
    <dbReference type="NCBI Taxonomy" id="182803"/>
    <lineage>
        <taxon>Eukaryota</taxon>
        <taxon>Metazoa</taxon>
        <taxon>Ecdysozoa</taxon>
        <taxon>Arthropoda</taxon>
        <taxon>Chelicerata</taxon>
        <taxon>Arachnida</taxon>
        <taxon>Araneae</taxon>
        <taxon>Araneomorphae</taxon>
        <taxon>Entelegynae</taxon>
        <taxon>Araneoidea</taxon>
        <taxon>Araneidae</taxon>
        <taxon>Araneus</taxon>
    </lineage>
</organism>
<reference evidence="1 2" key="1">
    <citation type="journal article" date="2019" name="Sci. Rep.">
        <title>Orb-weaving spider Araneus ventricosus genome elucidates the spidroin gene catalogue.</title>
        <authorList>
            <person name="Kono N."/>
            <person name="Nakamura H."/>
            <person name="Ohtoshi R."/>
            <person name="Moran D.A.P."/>
            <person name="Shinohara A."/>
            <person name="Yoshida Y."/>
            <person name="Fujiwara M."/>
            <person name="Mori M."/>
            <person name="Tomita M."/>
            <person name="Arakawa K."/>
        </authorList>
    </citation>
    <scope>NUCLEOTIDE SEQUENCE [LARGE SCALE GENOMIC DNA]</scope>
</reference>
<dbReference type="GO" id="GO:0003676">
    <property type="term" value="F:nucleic acid binding"/>
    <property type="evidence" value="ECO:0007669"/>
    <property type="project" value="InterPro"/>
</dbReference>
<dbReference type="AlphaFoldDB" id="A0A4Y2K9F1"/>
<protein>
    <recommendedName>
        <fullName evidence="3">Histone-lysine N-methyltransferase SETMAR</fullName>
    </recommendedName>
</protein>
<evidence type="ECO:0000313" key="1">
    <source>
        <dbReference type="EMBL" id="GBM99363.1"/>
    </source>
</evidence>
<comment type="caution">
    <text evidence="1">The sequence shown here is derived from an EMBL/GenBank/DDBJ whole genome shotgun (WGS) entry which is preliminary data.</text>
</comment>